<gene>
    <name evidence="1" type="ORF">EER00_05040</name>
</gene>
<dbReference type="Proteomes" id="UP000464283">
    <property type="component" value="Chromosome"/>
</dbReference>
<dbReference type="KEGG" id="miw:EER00_05040"/>
<dbReference type="RefSeq" id="WP_004025110.1">
    <property type="nucleotide sequence ID" value="NZ_AGFP01000035.1"/>
</dbReference>
<reference evidence="2" key="1">
    <citation type="submission" date="2018-11" db="EMBL/GenBank/DDBJ databases">
        <title>The first complete genome sequence of Mycoplasma iowae strain 695.</title>
        <authorList>
            <person name="Ghanem M."/>
            <person name="El-Gazzar M."/>
        </authorList>
    </citation>
    <scope>NUCLEOTIDE SEQUENCE [LARGE SCALE GENOMIC DNA]</scope>
    <source>
        <strain evidence="2">695</strain>
    </source>
</reference>
<evidence type="ECO:0000313" key="2">
    <source>
        <dbReference type="Proteomes" id="UP000464283"/>
    </source>
</evidence>
<dbReference type="EMBL" id="CP033512">
    <property type="protein sequence ID" value="QHG90221.1"/>
    <property type="molecule type" value="Genomic_DNA"/>
</dbReference>
<name>A0A6P1LII2_MALIO</name>
<dbReference type="AlphaFoldDB" id="A0A6P1LII2"/>
<protein>
    <submittedName>
        <fullName evidence="1">Uncharacterized protein</fullName>
    </submittedName>
</protein>
<sequence>MNYSKKLLLKIIPILSTVIFLTLPISCSNTNSIKIETQKEKESYEKENLIDNELIKESGFFNEVEIIKSLIIKKYLKNNSYNLNQFLIEFNYKQKNDSSSIKFSEWKNNIDKVFIFNKKTKILSFSHFYDQTFVDELNLYLITNNLINENIIVKPNYNSEIYFDVDDYCFKVNFSYQNYTNDVETIYLQINIPIENIEFNFNVNNIVVIDKFEDRIVFQNNDSINLKGIVPLDHKRINNSFFERKIFIKEINESNILNELGFIDKQTNQINENYIKKILKLNSIKIKGVTLTRQSYYMYQLNISLISYDNIYWFDLTTGEKIISINNIFVSNNFSKYTNKIDTYQNKTIPTVIIDNFQNYEINYNHLKLFLLDLNKNQIDQYLYPKIKDYLVLENSYIDKIIDLIEIKDEQNKLICYQMKVSVKSNYDSIFIIEEIVEYKTDLIELNCFLNFVGKL</sequence>
<organism evidence="1 2">
    <name type="scientific">Malacoplasma iowae 695</name>
    <dbReference type="NCBI Taxonomy" id="1048830"/>
    <lineage>
        <taxon>Bacteria</taxon>
        <taxon>Bacillati</taxon>
        <taxon>Mycoplasmatota</taxon>
        <taxon>Mycoplasmoidales</taxon>
        <taxon>Mycoplasmoidaceae</taxon>
        <taxon>Malacoplasma</taxon>
    </lineage>
</organism>
<proteinExistence type="predicted"/>
<dbReference type="GeneID" id="96866542"/>
<accession>A0A6P1LII2</accession>
<evidence type="ECO:0000313" key="1">
    <source>
        <dbReference type="EMBL" id="QHG90221.1"/>
    </source>
</evidence>